<dbReference type="EMBL" id="AWSJ01000264">
    <property type="protein sequence ID" value="ERI07547.1"/>
    <property type="molecule type" value="Genomic_DNA"/>
</dbReference>
<name>U1Y5U4_ANEAE</name>
<dbReference type="HOGENOM" id="CLU_3264915_0_0_9"/>
<organism evidence="1 2">
    <name type="scientific">Aneurinibacillus aneurinilyticus ATCC 12856</name>
    <dbReference type="NCBI Taxonomy" id="649747"/>
    <lineage>
        <taxon>Bacteria</taxon>
        <taxon>Bacillati</taxon>
        <taxon>Bacillota</taxon>
        <taxon>Bacilli</taxon>
        <taxon>Bacillales</taxon>
        <taxon>Paenibacillaceae</taxon>
        <taxon>Aneurinibacillus group</taxon>
        <taxon>Aneurinibacillus</taxon>
    </lineage>
</organism>
<dbReference type="Proteomes" id="UP000016511">
    <property type="component" value="Unassembled WGS sequence"/>
</dbReference>
<comment type="caution">
    <text evidence="1">The sequence shown here is derived from an EMBL/GenBank/DDBJ whole genome shotgun (WGS) entry which is preliminary data.</text>
</comment>
<evidence type="ECO:0000313" key="2">
    <source>
        <dbReference type="Proteomes" id="UP000016511"/>
    </source>
</evidence>
<sequence length="41" mass="4643">MTGTFVLLNIKKNARSYFVSVLSYIDKHTYSISEMKTIEGG</sequence>
<evidence type="ECO:0000313" key="1">
    <source>
        <dbReference type="EMBL" id="ERI07547.1"/>
    </source>
</evidence>
<accession>U1Y5U4</accession>
<proteinExistence type="predicted"/>
<reference evidence="1 2" key="1">
    <citation type="submission" date="2013-08" db="EMBL/GenBank/DDBJ databases">
        <authorList>
            <person name="Weinstock G."/>
            <person name="Sodergren E."/>
            <person name="Wylie T."/>
            <person name="Fulton L."/>
            <person name="Fulton R."/>
            <person name="Fronick C."/>
            <person name="O'Laughlin M."/>
            <person name="Godfrey J."/>
            <person name="Miner T."/>
            <person name="Herter B."/>
            <person name="Appelbaum E."/>
            <person name="Cordes M."/>
            <person name="Lek S."/>
            <person name="Wollam A."/>
            <person name="Pepin K.H."/>
            <person name="Palsikar V.B."/>
            <person name="Mitreva M."/>
            <person name="Wilson R.K."/>
        </authorList>
    </citation>
    <scope>NUCLEOTIDE SEQUENCE [LARGE SCALE GENOMIC DNA]</scope>
    <source>
        <strain evidence="1 2">ATCC 12856</strain>
    </source>
</reference>
<dbReference type="AlphaFoldDB" id="U1Y5U4"/>
<keyword evidence="2" id="KW-1185">Reference proteome</keyword>
<protein>
    <submittedName>
        <fullName evidence="1">Uncharacterized protein</fullName>
    </submittedName>
</protein>
<gene>
    <name evidence="1" type="ORF">HMPREF0083_04337</name>
</gene>